<dbReference type="GO" id="GO:0051213">
    <property type="term" value="F:dioxygenase activity"/>
    <property type="evidence" value="ECO:0007669"/>
    <property type="project" value="UniProtKB-KW"/>
</dbReference>
<dbReference type="Pfam" id="PF07063">
    <property type="entry name" value="HGLS"/>
    <property type="match status" value="1"/>
</dbReference>
<dbReference type="InterPro" id="IPR047869">
    <property type="entry name" value="YdcJ_bac-like"/>
</dbReference>
<reference evidence="9" key="1">
    <citation type="journal article" date="2020" name="Stud. Mycol.">
        <title>101 Dothideomycetes genomes: a test case for predicting lifestyles and emergence of pathogens.</title>
        <authorList>
            <person name="Haridas S."/>
            <person name="Albert R."/>
            <person name="Binder M."/>
            <person name="Bloem J."/>
            <person name="Labutti K."/>
            <person name="Salamov A."/>
            <person name="Andreopoulos B."/>
            <person name="Baker S."/>
            <person name="Barry K."/>
            <person name="Bills G."/>
            <person name="Bluhm B."/>
            <person name="Cannon C."/>
            <person name="Castanera R."/>
            <person name="Culley D."/>
            <person name="Daum C."/>
            <person name="Ezra D."/>
            <person name="Gonzalez J."/>
            <person name="Henrissat B."/>
            <person name="Kuo A."/>
            <person name="Liang C."/>
            <person name="Lipzen A."/>
            <person name="Lutzoni F."/>
            <person name="Magnuson J."/>
            <person name="Mondo S."/>
            <person name="Nolan M."/>
            <person name="Ohm R."/>
            <person name="Pangilinan J."/>
            <person name="Park H.-J."/>
            <person name="Ramirez L."/>
            <person name="Alfaro M."/>
            <person name="Sun H."/>
            <person name="Tritt A."/>
            <person name="Yoshinaga Y."/>
            <person name="Zwiers L.-H."/>
            <person name="Turgeon B."/>
            <person name="Goodwin S."/>
            <person name="Spatafora J."/>
            <person name="Crous P."/>
            <person name="Grigoriev I."/>
        </authorList>
    </citation>
    <scope>NUCLEOTIDE SEQUENCE</scope>
    <source>
        <strain evidence="9">CBS 109.77</strain>
    </source>
</reference>
<dbReference type="SMART" id="SM01150">
    <property type="entry name" value="DUF1338"/>
    <property type="match status" value="1"/>
</dbReference>
<gene>
    <name evidence="9" type="ORF">K505DRAFT_321686</name>
</gene>
<dbReference type="OrthoDB" id="8300246at2759"/>
<comment type="similarity">
    <text evidence="5">Belongs to the 2-oxoadipate dioxygenase/decarboxylase family.</text>
</comment>
<evidence type="ECO:0000256" key="3">
    <source>
        <dbReference type="ARBA" id="ARBA00023002"/>
    </source>
</evidence>
<dbReference type="CDD" id="cd16348">
    <property type="entry name" value="VOC_YdcJ_like"/>
    <property type="match status" value="1"/>
</dbReference>
<proteinExistence type="inferred from homology"/>
<evidence type="ECO:0000256" key="1">
    <source>
        <dbReference type="ARBA" id="ARBA00001954"/>
    </source>
</evidence>
<dbReference type="EMBL" id="MU001778">
    <property type="protein sequence ID" value="KAF2798713.1"/>
    <property type="molecule type" value="Genomic_DNA"/>
</dbReference>
<keyword evidence="4" id="KW-0408">Iron</keyword>
<dbReference type="EC" id="1.13.11.93" evidence="6"/>
<evidence type="ECO:0000256" key="4">
    <source>
        <dbReference type="ARBA" id="ARBA00023004"/>
    </source>
</evidence>
<dbReference type="InterPro" id="IPR009770">
    <property type="entry name" value="HGLS"/>
</dbReference>
<name>A0A6A6XRB0_9PLEO</name>
<evidence type="ECO:0000313" key="9">
    <source>
        <dbReference type="EMBL" id="KAF2798713.1"/>
    </source>
</evidence>
<dbReference type="PANTHER" id="PTHR39479">
    <property type="match status" value="1"/>
</dbReference>
<dbReference type="PANTHER" id="PTHR39479:SF2">
    <property type="entry name" value="2-OXOADIPATE DIOXYGENASE_DECARBOXYLASE"/>
    <property type="match status" value="1"/>
</dbReference>
<keyword evidence="2" id="KW-0223">Dioxygenase</keyword>
<evidence type="ECO:0000313" key="10">
    <source>
        <dbReference type="Proteomes" id="UP000799757"/>
    </source>
</evidence>
<evidence type="ECO:0000256" key="7">
    <source>
        <dbReference type="ARBA" id="ARBA00035034"/>
    </source>
</evidence>
<protein>
    <recommendedName>
        <fullName evidence="7">2-oxoadipate dioxygenase/decarboxylase</fullName>
        <ecNumber evidence="6">1.13.11.93</ecNumber>
    </recommendedName>
    <alternativeName>
        <fullName evidence="8">2-hydroxyglutarate synthase</fullName>
    </alternativeName>
</protein>
<evidence type="ECO:0000256" key="8">
    <source>
        <dbReference type="ARBA" id="ARBA00035045"/>
    </source>
</evidence>
<evidence type="ECO:0000256" key="2">
    <source>
        <dbReference type="ARBA" id="ARBA00022964"/>
    </source>
</evidence>
<dbReference type="AlphaFoldDB" id="A0A6A6XRB0"/>
<dbReference type="Gene3D" id="3.10.180.80">
    <property type="entry name" value="Uncharacterised protein PF07063, DUF1338"/>
    <property type="match status" value="1"/>
</dbReference>
<sequence>MAPSTANSIGHLQHEYIDTDDLRTAFALAMSAMYKREVPLYGTLIRIVRTTNDETLATSCDARITALKNGDVGRERLDLERHGAIRLGTPFELQTVRRIFAIIGLYPVGYYDLSPAGLPMHATCFRPTTSAALKKNPFRVFTTLLRPELLKDAESRDIALDLLSRRCIFSSELLELLGVVEKNQGGHLSQTQGDVFVREAMKTFGWRPVAAASREIYQKMKDEHPILADVACFRSSHINHLTPRTLDISAAQERMKAEGLAVKDRIEGPPVRQCPILLRQTSFLALEERILFPGSDSEMTEGFHKARFGEIEERGAAVTREGRKLYDRLLEEAMRKTAKSVTSGPIEHSQILSEVFQQYPDTWKELCRRRLVYFTFRCAVNAKAESLPIGTTRDELLAQRVLEAVPITYEDFLPLSAAGIFQSNLQSGSAKGVDIEEEAACPDKIGYENALGGTLLDLDKLYEETQVASLKTCALELGLGEQDLLN</sequence>
<comment type="cofactor">
    <cofactor evidence="1">
        <name>Fe(2+)</name>
        <dbReference type="ChEBI" id="CHEBI:29033"/>
    </cofactor>
</comment>
<keyword evidence="10" id="KW-1185">Reference proteome</keyword>
<evidence type="ECO:0000256" key="6">
    <source>
        <dbReference type="ARBA" id="ARBA00035023"/>
    </source>
</evidence>
<keyword evidence="3" id="KW-0560">Oxidoreductase</keyword>
<evidence type="ECO:0000256" key="5">
    <source>
        <dbReference type="ARBA" id="ARBA00035013"/>
    </source>
</evidence>
<accession>A0A6A6XRB0</accession>
<dbReference type="Proteomes" id="UP000799757">
    <property type="component" value="Unassembled WGS sequence"/>
</dbReference>
<organism evidence="9 10">
    <name type="scientific">Melanomma pulvis-pyrius CBS 109.77</name>
    <dbReference type="NCBI Taxonomy" id="1314802"/>
    <lineage>
        <taxon>Eukaryota</taxon>
        <taxon>Fungi</taxon>
        <taxon>Dikarya</taxon>
        <taxon>Ascomycota</taxon>
        <taxon>Pezizomycotina</taxon>
        <taxon>Dothideomycetes</taxon>
        <taxon>Pleosporomycetidae</taxon>
        <taxon>Pleosporales</taxon>
        <taxon>Melanommataceae</taxon>
        <taxon>Melanomma</taxon>
    </lineage>
</organism>